<keyword evidence="10" id="KW-1185">Reference proteome</keyword>
<evidence type="ECO:0000259" key="8">
    <source>
        <dbReference type="SMART" id="SM01043"/>
    </source>
</evidence>
<proteinExistence type="inferred from homology"/>
<dbReference type="GO" id="GO:0006355">
    <property type="term" value="P:regulation of DNA-templated transcription"/>
    <property type="evidence" value="ECO:0007669"/>
    <property type="project" value="InterPro"/>
</dbReference>
<dbReference type="SUPFAM" id="SSF46894">
    <property type="entry name" value="C-terminal effector domain of the bipartite response regulators"/>
    <property type="match status" value="1"/>
</dbReference>
<reference evidence="10" key="1">
    <citation type="submission" date="2016-10" db="EMBL/GenBank/DDBJ databases">
        <authorList>
            <person name="Varghese N."/>
            <person name="Submissions S."/>
        </authorList>
    </citation>
    <scope>NUCLEOTIDE SEQUENCE [LARGE SCALE GENOMIC DNA]</scope>
    <source>
        <strain evidence="10">IBRC-M 10655</strain>
    </source>
</reference>
<feature type="region of interest" description="Disordered" evidence="5">
    <location>
        <begin position="680"/>
        <end position="709"/>
    </location>
</feature>
<evidence type="ECO:0000256" key="5">
    <source>
        <dbReference type="SAM" id="MobiDB-lite"/>
    </source>
</evidence>
<dbReference type="InterPro" id="IPR005158">
    <property type="entry name" value="BTAD"/>
</dbReference>
<dbReference type="InterPro" id="IPR051677">
    <property type="entry name" value="AfsR-DnrI-RedD_regulator"/>
</dbReference>
<dbReference type="STRING" id="504798.SAMN05421871_103639"/>
<dbReference type="InterPro" id="IPR003593">
    <property type="entry name" value="AAA+_ATPase"/>
</dbReference>
<dbReference type="PANTHER" id="PTHR35807">
    <property type="entry name" value="TRANSCRIPTIONAL REGULATOR REDD-RELATED"/>
    <property type="match status" value="1"/>
</dbReference>
<dbReference type="Pfam" id="PF25873">
    <property type="entry name" value="WHD_MalT"/>
    <property type="match status" value="1"/>
</dbReference>
<dbReference type="InterPro" id="IPR059106">
    <property type="entry name" value="WHD_MalT"/>
</dbReference>
<comment type="similarity">
    <text evidence="1">Belongs to the AfsR/DnrI/RedD regulatory family.</text>
</comment>
<feature type="domain" description="Bacterial transcriptional activator" evidence="8">
    <location>
        <begin position="835"/>
        <end position="974"/>
    </location>
</feature>
<dbReference type="SMART" id="SM00382">
    <property type="entry name" value="AAA"/>
    <property type="match status" value="1"/>
</dbReference>
<accession>A0A1H0F4W6</accession>
<name>A0A1H0F4W6_9PSEU</name>
<keyword evidence="4" id="KW-0804">Transcription</keyword>
<dbReference type="SUPFAM" id="SSF52540">
    <property type="entry name" value="P-loop containing nucleoside triphosphate hydrolases"/>
    <property type="match status" value="1"/>
</dbReference>
<feature type="region of interest" description="Disordered" evidence="5">
    <location>
        <begin position="18"/>
        <end position="42"/>
    </location>
</feature>
<evidence type="ECO:0000259" key="7">
    <source>
        <dbReference type="SMART" id="SM00862"/>
    </source>
</evidence>
<evidence type="ECO:0000256" key="2">
    <source>
        <dbReference type="ARBA" id="ARBA00023015"/>
    </source>
</evidence>
<dbReference type="Gene3D" id="1.10.10.10">
    <property type="entry name" value="Winged helix-like DNA-binding domain superfamily/Winged helix DNA-binding domain"/>
    <property type="match status" value="1"/>
</dbReference>
<dbReference type="Gene3D" id="1.25.40.10">
    <property type="entry name" value="Tetratricopeptide repeat domain"/>
    <property type="match status" value="1"/>
</dbReference>
<dbReference type="Pfam" id="PF03704">
    <property type="entry name" value="BTAD"/>
    <property type="match status" value="1"/>
</dbReference>
<dbReference type="InterPro" id="IPR036388">
    <property type="entry name" value="WH-like_DNA-bd_sf"/>
</dbReference>
<keyword evidence="2" id="KW-0805">Transcription regulation</keyword>
<feature type="domain" description="AAA+ ATPase" evidence="6">
    <location>
        <begin position="71"/>
        <end position="224"/>
    </location>
</feature>
<gene>
    <name evidence="9" type="ORF">SAMN05192558_101231</name>
</gene>
<protein>
    <submittedName>
        <fullName evidence="9">Transcriptional regulatory protein, C terminal</fullName>
    </submittedName>
</protein>
<dbReference type="GO" id="GO:0003677">
    <property type="term" value="F:DNA binding"/>
    <property type="evidence" value="ECO:0007669"/>
    <property type="project" value="UniProtKB-KW"/>
</dbReference>
<evidence type="ECO:0000256" key="4">
    <source>
        <dbReference type="ARBA" id="ARBA00023163"/>
    </source>
</evidence>
<sequence length="978" mass="105624">MAADLDIGAAAAWLDRRRGPRAATRPAFLEPPPPRPGQFRAVDEDTGAIGVPTPSGFRRGRLLDHCVSAHTEGSVIVTGPPGAGKTELVAQFAEHLRERGEKVGWLGVDGSLCHPRQVVEGVADALLGTSPHHHQISVRRLAAEVGRTIGPCTLVVDDAHLLTGQPAVVLGRVINALSRDTRFVLAARTERAEWSTPVRLAGHVHSIDGQALRFREDEVESLFREHYDAPLTQAAVSELTERTEGWIMAIHLFQAATRGHSPEQRAAAIATLAGSRLLRHHLTATVLADLPSDTVDLLLFSSACTPVVPEWCDALLDRSNSGWTLDQLVEQNLLVRRDIDGDQVRYRYHPLFQAHLVAELRARISPEALREHYRKIARLHESVGRDHEALVAYLRAADVRASSRILNAPRTGQASLMAGHRHDVGAVLLAQARARALNDQLDAALAAYQEATTALAGTDLHEDCVREQELVAAFSPGAPPTDTTAAHWLGQLRRALDKRPAALAEHPMADTSDGWSLAAGIASLLDGRPTEAVRHWSRILPTRTDVIGLLGTAVRVVADNWTKPDAMAPALEALAAQAEGDFLDAVGAVVRALSALSGVAAHIENAERIESLNQDERPWVSLVGCVAAAIGRCRSGVDAVKALHRCERRAASLQAAAVATWARVIMAGYLADPGSAELDQTARGAGDATVSPAGRHPLSPAVQRSPAAPARIAPLPTSTVATPRPGPDPRMRIRCFGQFEIAVGDQLLDWRGLRPRVQSVLRLLALRANRGVHVDTLYQCFWPGAPLDSARRSLHVAVSMIRRVLGDAPAPSWPQSPVERRGDMYVLAIPPGGTADTVRFGEALHQWRVATGNADPTSLLKPLRTAFSLYTGDLLPEEGAAEWVLADRARYRALVLDVACALARIEVKLGNPGRAAAVCTRAIEIDRFHDPAWNLLIHAYQLGNEPAAAHQARSQYRDVLAELGVHEPPEQAPRKAPR</sequence>
<dbReference type="PANTHER" id="PTHR35807:SF1">
    <property type="entry name" value="TRANSCRIPTIONAL REGULATOR REDD"/>
    <property type="match status" value="1"/>
</dbReference>
<dbReference type="Gene3D" id="3.40.50.300">
    <property type="entry name" value="P-loop containing nucleotide triphosphate hydrolases"/>
    <property type="match status" value="1"/>
</dbReference>
<evidence type="ECO:0000313" key="9">
    <source>
        <dbReference type="EMBL" id="SDN89688.1"/>
    </source>
</evidence>
<dbReference type="RefSeq" id="WP_166658098.1">
    <property type="nucleotide sequence ID" value="NZ_FNDV01000003.1"/>
</dbReference>
<feature type="domain" description="OmpR/PhoB-type" evidence="7">
    <location>
        <begin position="745"/>
        <end position="827"/>
    </location>
</feature>
<keyword evidence="3" id="KW-0238">DNA-binding</keyword>
<organism evidence="9 10">
    <name type="scientific">Actinokineospora alba</name>
    <dbReference type="NCBI Taxonomy" id="504798"/>
    <lineage>
        <taxon>Bacteria</taxon>
        <taxon>Bacillati</taxon>
        <taxon>Actinomycetota</taxon>
        <taxon>Actinomycetes</taxon>
        <taxon>Pseudonocardiales</taxon>
        <taxon>Pseudonocardiaceae</taxon>
        <taxon>Actinokineospora</taxon>
    </lineage>
</organism>
<dbReference type="SMART" id="SM01043">
    <property type="entry name" value="BTAD"/>
    <property type="match status" value="1"/>
</dbReference>
<evidence type="ECO:0000256" key="1">
    <source>
        <dbReference type="ARBA" id="ARBA00005820"/>
    </source>
</evidence>
<dbReference type="InterPro" id="IPR001867">
    <property type="entry name" value="OmpR/PhoB-type_DNA-bd"/>
</dbReference>
<dbReference type="SMART" id="SM00862">
    <property type="entry name" value="Trans_reg_C"/>
    <property type="match status" value="1"/>
</dbReference>
<dbReference type="AlphaFoldDB" id="A0A1H0F4W6"/>
<evidence type="ECO:0000256" key="3">
    <source>
        <dbReference type="ARBA" id="ARBA00023125"/>
    </source>
</evidence>
<dbReference type="InterPro" id="IPR027417">
    <property type="entry name" value="P-loop_NTPase"/>
</dbReference>
<evidence type="ECO:0000313" key="10">
    <source>
        <dbReference type="Proteomes" id="UP000199651"/>
    </source>
</evidence>
<dbReference type="Proteomes" id="UP000199651">
    <property type="component" value="Unassembled WGS sequence"/>
</dbReference>
<dbReference type="Pfam" id="PF13401">
    <property type="entry name" value="AAA_22"/>
    <property type="match status" value="1"/>
</dbReference>
<dbReference type="InterPro" id="IPR016032">
    <property type="entry name" value="Sig_transdc_resp-reg_C-effctor"/>
</dbReference>
<dbReference type="InterPro" id="IPR049945">
    <property type="entry name" value="AAA_22"/>
</dbReference>
<evidence type="ECO:0000259" key="6">
    <source>
        <dbReference type="SMART" id="SM00382"/>
    </source>
</evidence>
<dbReference type="SUPFAM" id="SSF48452">
    <property type="entry name" value="TPR-like"/>
    <property type="match status" value="1"/>
</dbReference>
<dbReference type="InterPro" id="IPR011990">
    <property type="entry name" value="TPR-like_helical_dom_sf"/>
</dbReference>
<dbReference type="GO" id="GO:0016887">
    <property type="term" value="F:ATP hydrolysis activity"/>
    <property type="evidence" value="ECO:0007669"/>
    <property type="project" value="InterPro"/>
</dbReference>
<dbReference type="EMBL" id="FNJB01000001">
    <property type="protein sequence ID" value="SDN89688.1"/>
    <property type="molecule type" value="Genomic_DNA"/>
</dbReference>
<dbReference type="GO" id="GO:0000160">
    <property type="term" value="P:phosphorelay signal transduction system"/>
    <property type="evidence" value="ECO:0007669"/>
    <property type="project" value="InterPro"/>
</dbReference>